<dbReference type="PROSITE" id="PS00164">
    <property type="entry name" value="ENOLASE"/>
    <property type="match status" value="1"/>
</dbReference>
<dbReference type="Gene3D" id="3.30.390.10">
    <property type="entry name" value="Enolase-like, N-terminal domain"/>
    <property type="match status" value="1"/>
</dbReference>
<feature type="binding site" evidence="8">
    <location>
        <position position="335"/>
    </location>
    <ligand>
        <name>substrate</name>
    </ligand>
</feature>
<dbReference type="AlphaFoldDB" id="A0A8J5XN17"/>
<feature type="binding site" evidence="8">
    <location>
        <begin position="387"/>
        <end position="390"/>
    </location>
    <ligand>
        <name>substrate</name>
    </ligand>
</feature>
<proteinExistence type="inferred from homology"/>
<keyword evidence="4 9" id="KW-0460">Magnesium</keyword>
<evidence type="ECO:0000256" key="1">
    <source>
        <dbReference type="ARBA" id="ARBA00005031"/>
    </source>
</evidence>
<dbReference type="PANTHER" id="PTHR11902:SF1">
    <property type="entry name" value="ENOLASE"/>
    <property type="match status" value="1"/>
</dbReference>
<dbReference type="EC" id="4.2.1.11" evidence="3"/>
<dbReference type="SUPFAM" id="SSF54826">
    <property type="entry name" value="Enolase N-terminal domain-like"/>
    <property type="match status" value="1"/>
</dbReference>
<evidence type="ECO:0000256" key="2">
    <source>
        <dbReference type="ARBA" id="ARBA00009604"/>
    </source>
</evidence>
<dbReference type="GO" id="GO:0000287">
    <property type="term" value="F:magnesium ion binding"/>
    <property type="evidence" value="ECO:0007669"/>
    <property type="project" value="InterPro"/>
</dbReference>
<dbReference type="SFLD" id="SFLDF00002">
    <property type="entry name" value="enolase"/>
    <property type="match status" value="1"/>
</dbReference>
<comment type="pathway">
    <text evidence="1">Carbohydrate degradation; glycolysis; pyruvate from D-glyceraldehyde 3-phosphate: step 4/5.</text>
</comment>
<feature type="binding site" evidence="8">
    <location>
        <position position="411"/>
    </location>
    <ligand>
        <name>substrate</name>
    </ligand>
</feature>
<evidence type="ECO:0000256" key="5">
    <source>
        <dbReference type="ARBA" id="ARBA00023152"/>
    </source>
</evidence>
<evidence type="ECO:0000256" key="3">
    <source>
        <dbReference type="ARBA" id="ARBA00012058"/>
    </source>
</evidence>
<dbReference type="UniPathway" id="UPA00109">
    <property type="reaction ID" value="UER00187"/>
</dbReference>
<dbReference type="Proteomes" id="UP000751190">
    <property type="component" value="Unassembled WGS sequence"/>
</dbReference>
<gene>
    <name evidence="13" type="ORF">KFE25_007953</name>
</gene>
<evidence type="ECO:0000259" key="11">
    <source>
        <dbReference type="SMART" id="SM01192"/>
    </source>
</evidence>
<evidence type="ECO:0000256" key="8">
    <source>
        <dbReference type="PIRSR" id="PIRSR001400-2"/>
    </source>
</evidence>
<feature type="binding site" evidence="8">
    <location>
        <position position="177"/>
    </location>
    <ligand>
        <name>substrate</name>
    </ligand>
</feature>
<evidence type="ECO:0000256" key="9">
    <source>
        <dbReference type="PIRSR" id="PIRSR001400-3"/>
    </source>
</evidence>
<comment type="caution">
    <text evidence="13">The sequence shown here is derived from an EMBL/GenBank/DDBJ whole genome shotgun (WGS) entry which is preliminary data.</text>
</comment>
<feature type="binding site" evidence="8">
    <location>
        <position position="308"/>
    </location>
    <ligand>
        <name>substrate</name>
    </ligand>
</feature>
<evidence type="ECO:0000259" key="12">
    <source>
        <dbReference type="SMART" id="SM01193"/>
    </source>
</evidence>
<keyword evidence="14" id="KW-1185">Reference proteome</keyword>
<feature type="region of interest" description="Disordered" evidence="10">
    <location>
        <begin position="41"/>
        <end position="62"/>
    </location>
</feature>
<dbReference type="GO" id="GO:0000015">
    <property type="term" value="C:phosphopyruvate hydratase complex"/>
    <property type="evidence" value="ECO:0007669"/>
    <property type="project" value="InterPro"/>
</dbReference>
<dbReference type="InterPro" id="IPR020809">
    <property type="entry name" value="Enolase_CS"/>
</dbReference>
<feature type="active site" description="Proton acceptor" evidence="7">
    <location>
        <position position="360"/>
    </location>
</feature>
<dbReference type="GO" id="GO:0004634">
    <property type="term" value="F:phosphopyruvate hydratase activity"/>
    <property type="evidence" value="ECO:0007669"/>
    <property type="project" value="UniProtKB-EC"/>
</dbReference>
<dbReference type="InterPro" id="IPR036849">
    <property type="entry name" value="Enolase-like_C_sf"/>
</dbReference>
<dbReference type="SMART" id="SM01192">
    <property type="entry name" value="Enolase_C"/>
    <property type="match status" value="1"/>
</dbReference>
<dbReference type="Gene3D" id="3.20.20.120">
    <property type="entry name" value="Enolase-like C-terminal domain"/>
    <property type="match status" value="1"/>
</dbReference>
<sequence length="451" mass="48067">MATIAKRTRRNVPAKITKVHAREIYDSRGNPTLEVELTTPDGTFRADVPSGASTGDKEAHELRDGGARLSGKGVAKAVTNVIDVIGPAILGQDAIDIASLDAQLCALDGTTDKSKLGANAILGVSMAACRAGAAAAGEPLYVFLNRLAGSPKMVMPMPCFNLVNGGVHAGNALPFQEFFACPTGASTFREAMQMGAETYHALKALLKEQHGLDSTGVGDEGGFAPKLSSPEDALKLIVSAVERAGLTGKVTLGCDPAASEMYDKDRGVYNLDFKKPAAEQQPENIMKGDDLVAYWVEMAGKYPLTLLEDPFDQSDFESHAKLTAQIGGNVEIVGDDIFCTNVQLVKEGIERRATNAMLLKVNQIGTVTEAIAAYKLCVEHEWGVFVSHRSGETEDTFIADLTVALGAGHLKSGAPCRSERLAKYNQLLRIEEELGADAQYAGTDFRKSGRF</sequence>
<dbReference type="InterPro" id="IPR029017">
    <property type="entry name" value="Enolase-like_N"/>
</dbReference>
<dbReference type="CDD" id="cd03313">
    <property type="entry name" value="enolase"/>
    <property type="match status" value="1"/>
</dbReference>
<feature type="binding site" evidence="8">
    <location>
        <position position="168"/>
    </location>
    <ligand>
        <name>substrate</name>
    </ligand>
</feature>
<evidence type="ECO:0000313" key="14">
    <source>
        <dbReference type="Proteomes" id="UP000751190"/>
    </source>
</evidence>
<dbReference type="InterPro" id="IPR020811">
    <property type="entry name" value="Enolase_N"/>
</dbReference>
<reference evidence="13" key="1">
    <citation type="submission" date="2021-05" db="EMBL/GenBank/DDBJ databases">
        <title>The genome of the haptophyte Pavlova lutheri (Diacronema luteri, Pavlovales) - a model for lipid biosynthesis in eukaryotic algae.</title>
        <authorList>
            <person name="Hulatt C.J."/>
            <person name="Posewitz M.C."/>
        </authorList>
    </citation>
    <scope>NUCLEOTIDE SEQUENCE</scope>
    <source>
        <strain evidence="13">NIVA-4/92</strain>
    </source>
</reference>
<dbReference type="HAMAP" id="MF_00318">
    <property type="entry name" value="Enolase"/>
    <property type="match status" value="1"/>
</dbReference>
<comment type="cofactor">
    <cofactor evidence="9">
        <name>Mg(2+)</name>
        <dbReference type="ChEBI" id="CHEBI:18420"/>
    </cofactor>
    <text evidence="9">Mg(2+) is required for catalysis and for stabilizing the dimer.</text>
</comment>
<dbReference type="PANTHER" id="PTHR11902">
    <property type="entry name" value="ENOLASE"/>
    <property type="match status" value="1"/>
</dbReference>
<feature type="active site" description="Proton donor" evidence="7">
    <location>
        <position position="220"/>
    </location>
</feature>
<comment type="similarity">
    <text evidence="2">Belongs to the enolase family.</text>
</comment>
<dbReference type="Pfam" id="PF03952">
    <property type="entry name" value="Enolase_N"/>
    <property type="match status" value="1"/>
</dbReference>
<dbReference type="PRINTS" id="PR00148">
    <property type="entry name" value="ENOLASE"/>
</dbReference>
<evidence type="ECO:0000256" key="10">
    <source>
        <dbReference type="SAM" id="MobiDB-lite"/>
    </source>
</evidence>
<protein>
    <recommendedName>
        <fullName evidence="3">phosphopyruvate hydratase</fullName>
        <ecNumber evidence="3">4.2.1.11</ecNumber>
    </recommendedName>
</protein>
<dbReference type="InterPro" id="IPR000941">
    <property type="entry name" value="Enolase"/>
</dbReference>
<dbReference type="SFLD" id="SFLDS00001">
    <property type="entry name" value="Enolase"/>
    <property type="match status" value="1"/>
</dbReference>
<organism evidence="13 14">
    <name type="scientific">Diacronema lutheri</name>
    <name type="common">Unicellular marine alga</name>
    <name type="synonym">Monochrysis lutheri</name>
    <dbReference type="NCBI Taxonomy" id="2081491"/>
    <lineage>
        <taxon>Eukaryota</taxon>
        <taxon>Haptista</taxon>
        <taxon>Haptophyta</taxon>
        <taxon>Pavlovophyceae</taxon>
        <taxon>Pavlovales</taxon>
        <taxon>Pavlovaceae</taxon>
        <taxon>Diacronema</taxon>
    </lineage>
</organism>
<evidence type="ECO:0000313" key="13">
    <source>
        <dbReference type="EMBL" id="KAG8466574.1"/>
    </source>
</evidence>
<evidence type="ECO:0000256" key="6">
    <source>
        <dbReference type="ARBA" id="ARBA00023239"/>
    </source>
</evidence>
<dbReference type="OrthoDB" id="1739814at2759"/>
<dbReference type="GO" id="GO:0006096">
    <property type="term" value="P:glycolytic process"/>
    <property type="evidence" value="ECO:0007669"/>
    <property type="project" value="UniProtKB-UniPathway"/>
</dbReference>
<dbReference type="NCBIfam" id="TIGR01060">
    <property type="entry name" value="eno"/>
    <property type="match status" value="1"/>
</dbReference>
<feature type="domain" description="Enolase N-terminal" evidence="12">
    <location>
        <begin position="16"/>
        <end position="144"/>
    </location>
</feature>
<keyword evidence="6" id="KW-0456">Lyase</keyword>
<name>A0A8J5XN17_DIALT</name>
<feature type="binding site" evidence="9">
    <location>
        <position position="255"/>
    </location>
    <ligand>
        <name>Mg(2+)</name>
        <dbReference type="ChEBI" id="CHEBI:18420"/>
    </ligand>
</feature>
<feature type="domain" description="Enolase C-terminal TIM barrel" evidence="11">
    <location>
        <begin position="152"/>
        <end position="448"/>
    </location>
</feature>
<accession>A0A8J5XN17</accession>
<dbReference type="SMART" id="SM01193">
    <property type="entry name" value="Enolase_N"/>
    <property type="match status" value="1"/>
</dbReference>
<dbReference type="SUPFAM" id="SSF51604">
    <property type="entry name" value="Enolase C-terminal domain-like"/>
    <property type="match status" value="1"/>
</dbReference>
<keyword evidence="5" id="KW-0324">Glycolysis</keyword>
<feature type="binding site" evidence="9">
    <location>
        <position position="308"/>
    </location>
    <ligand>
        <name>Mg(2+)</name>
        <dbReference type="ChEBI" id="CHEBI:18420"/>
    </ligand>
</feature>
<dbReference type="InterPro" id="IPR020810">
    <property type="entry name" value="Enolase_C"/>
</dbReference>
<evidence type="ECO:0000256" key="4">
    <source>
        <dbReference type="ARBA" id="ARBA00022842"/>
    </source>
</evidence>
<dbReference type="PIRSF" id="PIRSF001400">
    <property type="entry name" value="Enolase"/>
    <property type="match status" value="1"/>
</dbReference>
<dbReference type="SFLD" id="SFLDG00178">
    <property type="entry name" value="enolase"/>
    <property type="match status" value="1"/>
</dbReference>
<feature type="binding site" evidence="9">
    <location>
        <position position="335"/>
    </location>
    <ligand>
        <name>Mg(2+)</name>
        <dbReference type="ChEBI" id="CHEBI:18420"/>
    </ligand>
</feature>
<evidence type="ECO:0000256" key="7">
    <source>
        <dbReference type="PIRSR" id="PIRSR001400-1"/>
    </source>
</evidence>
<dbReference type="EMBL" id="JAGTXO010000007">
    <property type="protein sequence ID" value="KAG8466574.1"/>
    <property type="molecule type" value="Genomic_DNA"/>
</dbReference>
<keyword evidence="9" id="KW-0479">Metal-binding</keyword>
<dbReference type="Pfam" id="PF00113">
    <property type="entry name" value="Enolase_C"/>
    <property type="match status" value="1"/>
</dbReference>